<proteinExistence type="predicted"/>
<feature type="transmembrane region" description="Helical" evidence="1">
    <location>
        <begin position="237"/>
        <end position="257"/>
    </location>
</feature>
<dbReference type="AlphaFoldDB" id="A0A7Y9LAL1"/>
<feature type="transmembrane region" description="Helical" evidence="1">
    <location>
        <begin position="20"/>
        <end position="45"/>
    </location>
</feature>
<feature type="transmembrane region" description="Helical" evidence="1">
    <location>
        <begin position="57"/>
        <end position="80"/>
    </location>
</feature>
<feature type="transmembrane region" description="Helical" evidence="1">
    <location>
        <begin position="433"/>
        <end position="453"/>
    </location>
</feature>
<feature type="transmembrane region" description="Helical" evidence="1">
    <location>
        <begin position="388"/>
        <end position="413"/>
    </location>
</feature>
<feature type="transmembrane region" description="Helical" evidence="1">
    <location>
        <begin position="506"/>
        <end position="524"/>
    </location>
</feature>
<keyword evidence="1" id="KW-1133">Transmembrane helix</keyword>
<keyword evidence="3" id="KW-1185">Reference proteome</keyword>
<name>A0A7Y9LAL1_9ACTN</name>
<keyword evidence="1" id="KW-0472">Membrane</keyword>
<feature type="transmembrane region" description="Helical" evidence="1">
    <location>
        <begin position="156"/>
        <end position="183"/>
    </location>
</feature>
<feature type="transmembrane region" description="Helical" evidence="1">
    <location>
        <begin position="296"/>
        <end position="322"/>
    </location>
</feature>
<dbReference type="EMBL" id="JACCBU010000001">
    <property type="protein sequence ID" value="NYE69898.1"/>
    <property type="molecule type" value="Genomic_DNA"/>
</dbReference>
<comment type="caution">
    <text evidence="2">The sequence shown here is derived from an EMBL/GenBank/DDBJ whole genome shotgun (WGS) entry which is preliminary data.</text>
</comment>
<feature type="transmembrane region" description="Helical" evidence="1">
    <location>
        <begin position="460"/>
        <end position="480"/>
    </location>
</feature>
<accession>A0A7Y9LAL1</accession>
<feature type="transmembrane region" description="Helical" evidence="1">
    <location>
        <begin position="342"/>
        <end position="361"/>
    </location>
</feature>
<dbReference type="RefSeq" id="WP_179748970.1">
    <property type="nucleotide sequence ID" value="NZ_JACCBU010000001.1"/>
</dbReference>
<evidence type="ECO:0000256" key="1">
    <source>
        <dbReference type="SAM" id="Phobius"/>
    </source>
</evidence>
<protein>
    <submittedName>
        <fullName evidence="2">ABC-2 type transport system permease protein</fullName>
    </submittedName>
</protein>
<evidence type="ECO:0000313" key="3">
    <source>
        <dbReference type="Proteomes" id="UP000569914"/>
    </source>
</evidence>
<keyword evidence="1" id="KW-0812">Transmembrane</keyword>
<evidence type="ECO:0000313" key="2">
    <source>
        <dbReference type="EMBL" id="NYE69898.1"/>
    </source>
</evidence>
<feature type="transmembrane region" description="Helical" evidence="1">
    <location>
        <begin position="124"/>
        <end position="150"/>
    </location>
</feature>
<dbReference type="Proteomes" id="UP000569914">
    <property type="component" value="Unassembled WGS sequence"/>
</dbReference>
<reference evidence="2 3" key="1">
    <citation type="submission" date="2020-07" db="EMBL/GenBank/DDBJ databases">
        <title>Sequencing the genomes of 1000 actinobacteria strains.</title>
        <authorList>
            <person name="Klenk H.-P."/>
        </authorList>
    </citation>
    <scope>NUCLEOTIDE SEQUENCE [LARGE SCALE GENOMIC DNA]</scope>
    <source>
        <strain evidence="2 3">DSM 22083</strain>
    </source>
</reference>
<gene>
    <name evidence="2" type="ORF">BKA15_001227</name>
</gene>
<organism evidence="2 3">
    <name type="scientific">Microlunatus parietis</name>
    <dbReference type="NCBI Taxonomy" id="682979"/>
    <lineage>
        <taxon>Bacteria</taxon>
        <taxon>Bacillati</taxon>
        <taxon>Actinomycetota</taxon>
        <taxon>Actinomycetes</taxon>
        <taxon>Propionibacteriales</taxon>
        <taxon>Propionibacteriaceae</taxon>
        <taxon>Microlunatus</taxon>
    </lineage>
</organism>
<sequence>MTGLAGTGGLVRLILRRDRVILPVWLGAIAVTVLQWVATAGTVYPTQASRQARFDEVAATPMFLLFQGQLFGTSLGAVLVQRAAPVAAMLAALGAALMTARHTRAEEQTGRRELLGATGVGRHAPLTAVLAVMFGCGVLITAVLAAVLSAAGFPPAGSLCFGLVIGCSLWLTAASTAVLAQLAQHARVAAIGGFALFYALHLLRGIGAMGGDAAAWLVWLTPTGWLENTRPFAGERWWIFALVTAAILLAGAGAYALSARRDLGAGLVPPRAGHGHAPASLRGPLGLVWRLGRAMLITWVVGAAAFGVIMGAVGSGAMGAYAGSPWVIDFARMINTDDVADALFTYIIGAMAIVVGMYGVMTTLRLRGEEAGGAAETILSGPVSRHRFVAAHLGFAAVAPVLILAALGAGLGLGSGLSGGDLAGELVRLLGHTLRYAPAIWVIIGVTAVAFGLVPRAATVIGWAGLAIGVTAEVAVKAYVLPEWVFRAVSPFSHVSPAYGSGAVDYLALTALAAVLIVATMITFRRRDLAV</sequence>
<feature type="transmembrane region" description="Helical" evidence="1">
    <location>
        <begin position="195"/>
        <end position="217"/>
    </location>
</feature>